<evidence type="ECO:0000313" key="5">
    <source>
        <dbReference type="EMBL" id="CAI4014288.1"/>
    </source>
</evidence>
<dbReference type="EMBL" id="CAMXCT020006268">
    <property type="protein sequence ID" value="CAL1167663.1"/>
    <property type="molecule type" value="Genomic_DNA"/>
</dbReference>
<feature type="non-terminal residue" evidence="5">
    <location>
        <position position="1"/>
    </location>
</feature>
<organism evidence="5">
    <name type="scientific">Cladocopium goreaui</name>
    <dbReference type="NCBI Taxonomy" id="2562237"/>
    <lineage>
        <taxon>Eukaryota</taxon>
        <taxon>Sar</taxon>
        <taxon>Alveolata</taxon>
        <taxon>Dinophyceae</taxon>
        <taxon>Suessiales</taxon>
        <taxon>Symbiodiniaceae</taxon>
        <taxon>Cladocopium</taxon>
    </lineage>
</organism>
<keyword evidence="2" id="KW-0597">Phosphoprotein</keyword>
<dbReference type="Gene3D" id="3.40.47.10">
    <property type="match status" value="1"/>
</dbReference>
<dbReference type="GO" id="GO:0006633">
    <property type="term" value="P:fatty acid biosynthetic process"/>
    <property type="evidence" value="ECO:0007669"/>
    <property type="project" value="InterPro"/>
</dbReference>
<dbReference type="OrthoDB" id="435575at2759"/>
<sequence>FTGPAPPAGGAGVAVRALSATVPSAATEELWNVLLGGGETQTEVALDRWDVAVYYAVEASAAGKTNAKHGAFLSNQELSTLDPQVFHLTLDEAGALVPEQRLVLRLGTSCLLEEGLQLEELQNCPVDTYLGDCSSESRSYASHLTAFHHRGAATAVTAHRLAYALGLRGESCAFDTACSSSLVALSHGHARLRLRPQMTSSGDFTAALVMGVRVMLGPDGFVGLGAGGFLGLHGRCLTFDSSANGFGRGEGCGAVLLGPPGEEVEMAALLGSAVNQDGRSASMTAPNGPSQQRCIRSSLQMAQLGDGASLSIMECHGTGTSLGDPIEIGAIKGVVSQGGMPLLTSSKTNIGHGEAAAGLNGFIKCVLMLAHSMCPANVHLRVLNGNLDTNGSNSQHLGVSSFGFGGTNARADLWGHCQVGPRQLRARLVVVPCPRCGQGMCRACGEVADDFALDFHRCDANARSFARECLACVSSDSDSGSEV</sequence>
<dbReference type="PANTHER" id="PTHR43775">
    <property type="entry name" value="FATTY ACID SYNTHASE"/>
    <property type="match status" value="1"/>
</dbReference>
<comment type="caution">
    <text evidence="5">The sequence shown here is derived from an EMBL/GenBank/DDBJ whole genome shotgun (WGS) entry which is preliminary data.</text>
</comment>
<evidence type="ECO:0000313" key="6">
    <source>
        <dbReference type="EMBL" id="CAL1167663.1"/>
    </source>
</evidence>
<dbReference type="PROSITE" id="PS00606">
    <property type="entry name" value="KS3_1"/>
    <property type="match status" value="1"/>
</dbReference>
<dbReference type="GO" id="GO:0004312">
    <property type="term" value="F:fatty acid synthase activity"/>
    <property type="evidence" value="ECO:0007669"/>
    <property type="project" value="TreeGrafter"/>
</dbReference>
<dbReference type="InterPro" id="IPR020841">
    <property type="entry name" value="PKS_Beta-ketoAc_synthase_dom"/>
</dbReference>
<dbReference type="PROSITE" id="PS52004">
    <property type="entry name" value="KS3_2"/>
    <property type="match status" value="1"/>
</dbReference>
<dbReference type="InterPro" id="IPR014031">
    <property type="entry name" value="Ketoacyl_synth_C"/>
</dbReference>
<protein>
    <recommendedName>
        <fullName evidence="4">Ketosynthase family 3 (KS3) domain-containing protein</fullName>
    </recommendedName>
</protein>
<proteinExistence type="predicted"/>
<dbReference type="GO" id="GO:0004315">
    <property type="term" value="F:3-oxoacyl-[acyl-carrier-protein] synthase activity"/>
    <property type="evidence" value="ECO:0007669"/>
    <property type="project" value="InterPro"/>
</dbReference>
<dbReference type="InterPro" id="IPR014030">
    <property type="entry name" value="Ketoacyl_synth_N"/>
</dbReference>
<dbReference type="EMBL" id="CAMXCT010006268">
    <property type="protein sequence ID" value="CAI4014288.1"/>
    <property type="molecule type" value="Genomic_DNA"/>
</dbReference>
<reference evidence="5" key="1">
    <citation type="submission" date="2022-10" db="EMBL/GenBank/DDBJ databases">
        <authorList>
            <person name="Chen Y."/>
            <person name="Dougan E. K."/>
            <person name="Chan C."/>
            <person name="Rhodes N."/>
            <person name="Thang M."/>
        </authorList>
    </citation>
    <scope>NUCLEOTIDE SEQUENCE</scope>
</reference>
<dbReference type="AlphaFoldDB" id="A0A9P1DQE8"/>
<feature type="non-terminal residue" evidence="5">
    <location>
        <position position="483"/>
    </location>
</feature>
<evidence type="ECO:0000256" key="3">
    <source>
        <dbReference type="ARBA" id="ARBA00022679"/>
    </source>
</evidence>
<dbReference type="Pfam" id="PF02801">
    <property type="entry name" value="Ketoacyl-synt_C"/>
    <property type="match status" value="1"/>
</dbReference>
<dbReference type="InterPro" id="IPR018201">
    <property type="entry name" value="Ketoacyl_synth_AS"/>
</dbReference>
<dbReference type="SMART" id="SM00825">
    <property type="entry name" value="PKS_KS"/>
    <property type="match status" value="1"/>
</dbReference>
<dbReference type="PANTHER" id="PTHR43775:SF37">
    <property type="entry name" value="SI:DKEY-61P9.11"/>
    <property type="match status" value="1"/>
</dbReference>
<evidence type="ECO:0000256" key="2">
    <source>
        <dbReference type="ARBA" id="ARBA00022553"/>
    </source>
</evidence>
<accession>A0A9P1DQE8</accession>
<dbReference type="SUPFAM" id="SSF53901">
    <property type="entry name" value="Thiolase-like"/>
    <property type="match status" value="1"/>
</dbReference>
<dbReference type="CDD" id="cd00833">
    <property type="entry name" value="PKS"/>
    <property type="match status" value="1"/>
</dbReference>
<name>A0A9P1DQE8_9DINO</name>
<gene>
    <name evidence="5" type="ORF">C1SCF055_LOCUS39199</name>
</gene>
<evidence type="ECO:0000259" key="4">
    <source>
        <dbReference type="PROSITE" id="PS52004"/>
    </source>
</evidence>
<dbReference type="Pfam" id="PF00109">
    <property type="entry name" value="ketoacyl-synt"/>
    <property type="match status" value="1"/>
</dbReference>
<dbReference type="InterPro" id="IPR050091">
    <property type="entry name" value="PKS_NRPS_Biosynth_Enz"/>
</dbReference>
<keyword evidence="3" id="KW-0808">Transferase</keyword>
<feature type="domain" description="Ketosynthase family 3 (KS3)" evidence="4">
    <location>
        <begin position="5"/>
        <end position="415"/>
    </location>
</feature>
<dbReference type="InterPro" id="IPR016039">
    <property type="entry name" value="Thiolase-like"/>
</dbReference>
<reference evidence="6" key="2">
    <citation type="submission" date="2024-04" db="EMBL/GenBank/DDBJ databases">
        <authorList>
            <person name="Chen Y."/>
            <person name="Shah S."/>
            <person name="Dougan E. K."/>
            <person name="Thang M."/>
            <person name="Chan C."/>
        </authorList>
    </citation>
    <scope>NUCLEOTIDE SEQUENCE [LARGE SCALE GENOMIC DNA]</scope>
</reference>
<keyword evidence="1" id="KW-0596">Phosphopantetheine</keyword>
<evidence type="ECO:0000256" key="1">
    <source>
        <dbReference type="ARBA" id="ARBA00022450"/>
    </source>
</evidence>